<sequence>MNFLSGEKFEEFSDSLIRRIKGLFDLKKRFLDQGREFLDSCFEQFESMRQAVDVRTQQLEQMEMIASHASLTQIKMQDELAKKQQDIDDLQKRHMEELDHKGSEAAALIKEREKLMRVIEEEREATAEDSRRNSELVHQWREKAMKLTKARGLWDKRAVNAEEQLRHERLEAEERIVELLSNRQVDAGNHKIKQLKELIDARNHETKQLQDFLELTKKKVTEYESGFVCLPGNPSPSAQVLARINEKLREDLTDKKHKLSDNQKRIASLTKELDAARQETRMVRKALKMREKTIYQAVSRLNVASSKDLAENSLLPMSAIDPGQADSSGDDSAAG</sequence>
<feature type="coiled-coil region" evidence="1">
    <location>
        <begin position="245"/>
        <end position="286"/>
    </location>
</feature>
<accession>A0A8H7ZL97</accession>
<proteinExistence type="predicted"/>
<feature type="region of interest" description="Disordered" evidence="2">
    <location>
        <begin position="314"/>
        <end position="335"/>
    </location>
</feature>
<name>A0A8H7ZL97_9FUNG</name>
<evidence type="ECO:0000256" key="2">
    <source>
        <dbReference type="SAM" id="MobiDB-lite"/>
    </source>
</evidence>
<dbReference type="OrthoDB" id="10255000at2759"/>
<dbReference type="EMBL" id="JAEFCI010013467">
    <property type="protein sequence ID" value="KAG5455382.1"/>
    <property type="molecule type" value="Genomic_DNA"/>
</dbReference>
<gene>
    <name evidence="3" type="ORF">BJ554DRAFT_5218</name>
</gene>
<evidence type="ECO:0000313" key="3">
    <source>
        <dbReference type="EMBL" id="KAG5455382.1"/>
    </source>
</evidence>
<keyword evidence="4" id="KW-1185">Reference proteome</keyword>
<protein>
    <submittedName>
        <fullName evidence="3">Uncharacterized protein</fullName>
    </submittedName>
</protein>
<dbReference type="AlphaFoldDB" id="A0A8H7ZL97"/>
<feature type="coiled-coil region" evidence="1">
    <location>
        <begin position="73"/>
        <end position="125"/>
    </location>
</feature>
<comment type="caution">
    <text evidence="3">The sequence shown here is derived from an EMBL/GenBank/DDBJ whole genome shotgun (WGS) entry which is preliminary data.</text>
</comment>
<reference evidence="3 4" key="1">
    <citation type="journal article" name="Sci. Rep.">
        <title>Genome-scale phylogenetic analyses confirm Olpidium as the closest living zoosporic fungus to the non-flagellated, terrestrial fungi.</title>
        <authorList>
            <person name="Chang Y."/>
            <person name="Rochon D."/>
            <person name="Sekimoto S."/>
            <person name="Wang Y."/>
            <person name="Chovatia M."/>
            <person name="Sandor L."/>
            <person name="Salamov A."/>
            <person name="Grigoriev I.V."/>
            <person name="Stajich J.E."/>
            <person name="Spatafora J.W."/>
        </authorList>
    </citation>
    <scope>NUCLEOTIDE SEQUENCE [LARGE SCALE GENOMIC DNA]</scope>
    <source>
        <strain evidence="3">S191</strain>
    </source>
</reference>
<evidence type="ECO:0000313" key="4">
    <source>
        <dbReference type="Proteomes" id="UP000673691"/>
    </source>
</evidence>
<organism evidence="3 4">
    <name type="scientific">Olpidium bornovanus</name>
    <dbReference type="NCBI Taxonomy" id="278681"/>
    <lineage>
        <taxon>Eukaryota</taxon>
        <taxon>Fungi</taxon>
        <taxon>Fungi incertae sedis</taxon>
        <taxon>Olpidiomycota</taxon>
        <taxon>Olpidiomycotina</taxon>
        <taxon>Olpidiomycetes</taxon>
        <taxon>Olpidiales</taxon>
        <taxon>Olpidiaceae</taxon>
        <taxon>Olpidium</taxon>
    </lineage>
</organism>
<evidence type="ECO:0000256" key="1">
    <source>
        <dbReference type="SAM" id="Coils"/>
    </source>
</evidence>
<dbReference type="Proteomes" id="UP000673691">
    <property type="component" value="Unassembled WGS sequence"/>
</dbReference>
<keyword evidence="1" id="KW-0175">Coiled coil</keyword>